<dbReference type="Proteomes" id="UP001059663">
    <property type="component" value="Chromosome"/>
</dbReference>
<evidence type="ECO:0000313" key="2">
    <source>
        <dbReference type="Proteomes" id="UP001059663"/>
    </source>
</evidence>
<protein>
    <submittedName>
        <fullName evidence="1">Uncharacterized protein</fullName>
    </submittedName>
</protein>
<reference evidence="1" key="1">
    <citation type="submission" date="2021-11" db="EMBL/GenBank/DDBJ databases">
        <title>Study of the species diversity of bacterial strains isolated from a unique natural object - Shulgan-Tash cave (Bashkiria).</title>
        <authorList>
            <person name="Sazanova A.L."/>
            <person name="Chirak E.R."/>
            <person name="Safronova V.I."/>
        </authorList>
    </citation>
    <scope>NUCLEOTIDE SEQUENCE</scope>
    <source>
        <strain evidence="1">P1</strain>
    </source>
</reference>
<accession>A0AC61U5S2</accession>
<sequence length="120" mass="12128">MVVAEESGAECQLEEEGGARLVEVDATGEVAQVADGRAAAAQDPRAQVVDPVEQLVDECDDLGGAGGRCAVGVVGVECSGARGVGAGRGVEDATPRARAGRPRGGAGRAERRGRRPGLHR</sequence>
<name>A0AC61U5S2_9MICO</name>
<organism evidence="1 2">
    <name type="scientific">Janibacter limosus</name>
    <dbReference type="NCBI Taxonomy" id="53458"/>
    <lineage>
        <taxon>Bacteria</taxon>
        <taxon>Bacillati</taxon>
        <taxon>Actinomycetota</taxon>
        <taxon>Actinomycetes</taxon>
        <taxon>Micrococcales</taxon>
        <taxon>Intrasporangiaceae</taxon>
        <taxon>Janibacter</taxon>
    </lineage>
</organism>
<gene>
    <name evidence="1" type="ORF">LP422_02715</name>
</gene>
<evidence type="ECO:0000313" key="1">
    <source>
        <dbReference type="EMBL" id="UUZ45198.1"/>
    </source>
</evidence>
<proteinExistence type="predicted"/>
<dbReference type="EMBL" id="CP087977">
    <property type="protein sequence ID" value="UUZ45198.1"/>
    <property type="molecule type" value="Genomic_DNA"/>
</dbReference>